<dbReference type="RefSeq" id="WP_394321649.1">
    <property type="nucleotide sequence ID" value="NZ_JBHMQU010000099.1"/>
</dbReference>
<sequence length="152" mass="16491">MRTVVLTLAVLAGCASEPPKLGKTLPDCGYRGPMDAPDTELFEHPVIREGGSFVGITTERYDRPGAAKEPGPHYQGYSLLNCETGAISKIEGEAMMDVLTGKTLLERIAELRAEGRLTRTGQLQRLSGERHWTLLEGRVDPQNGARDALANS</sequence>
<dbReference type="Proteomes" id="UP001589920">
    <property type="component" value="Unassembled WGS sequence"/>
</dbReference>
<accession>A0ABV6T8E9</accession>
<evidence type="ECO:0008006" key="3">
    <source>
        <dbReference type="Google" id="ProtNLM"/>
    </source>
</evidence>
<dbReference type="EMBL" id="JBHMQU010000099">
    <property type="protein sequence ID" value="MFC0813549.1"/>
    <property type="molecule type" value="Genomic_DNA"/>
</dbReference>
<reference evidence="1 2" key="1">
    <citation type="submission" date="2024-09" db="EMBL/GenBank/DDBJ databases">
        <authorList>
            <person name="Sun Q."/>
            <person name="Mori K."/>
        </authorList>
    </citation>
    <scope>NUCLEOTIDE SEQUENCE [LARGE SCALE GENOMIC DNA]</scope>
    <source>
        <strain evidence="1 2">KCTC 42086</strain>
    </source>
</reference>
<organism evidence="1 2">
    <name type="scientific">Paracoccus panacisoli</name>
    <dbReference type="NCBI Taxonomy" id="1510163"/>
    <lineage>
        <taxon>Bacteria</taxon>
        <taxon>Pseudomonadati</taxon>
        <taxon>Pseudomonadota</taxon>
        <taxon>Alphaproteobacteria</taxon>
        <taxon>Rhodobacterales</taxon>
        <taxon>Paracoccaceae</taxon>
        <taxon>Paracoccus</taxon>
    </lineage>
</organism>
<evidence type="ECO:0000313" key="1">
    <source>
        <dbReference type="EMBL" id="MFC0813549.1"/>
    </source>
</evidence>
<proteinExistence type="predicted"/>
<protein>
    <recommendedName>
        <fullName evidence="3">Lipoprotein</fullName>
    </recommendedName>
</protein>
<gene>
    <name evidence="1" type="ORF">ACFHYO_15730</name>
</gene>
<name>A0ABV6T8E9_9RHOB</name>
<keyword evidence="2" id="KW-1185">Reference proteome</keyword>
<comment type="caution">
    <text evidence="1">The sequence shown here is derived from an EMBL/GenBank/DDBJ whole genome shotgun (WGS) entry which is preliminary data.</text>
</comment>
<evidence type="ECO:0000313" key="2">
    <source>
        <dbReference type="Proteomes" id="UP001589920"/>
    </source>
</evidence>